<name>A0A163DJE2_9BACL</name>
<dbReference type="OrthoDB" id="160199at2"/>
<keyword evidence="3" id="KW-1185">Reference proteome</keyword>
<dbReference type="EMBL" id="LWMH01000003">
    <property type="protein sequence ID" value="KZS43266.1"/>
    <property type="molecule type" value="Genomic_DNA"/>
</dbReference>
<proteinExistence type="predicted"/>
<gene>
    <name evidence="2" type="ORF">AWU65_01205</name>
</gene>
<organism evidence="2 3">
    <name type="scientific">Paenibacillus glucanolyticus</name>
    <dbReference type="NCBI Taxonomy" id="59843"/>
    <lineage>
        <taxon>Bacteria</taxon>
        <taxon>Bacillati</taxon>
        <taxon>Bacillota</taxon>
        <taxon>Bacilli</taxon>
        <taxon>Bacillales</taxon>
        <taxon>Paenibacillaceae</taxon>
        <taxon>Paenibacillus</taxon>
    </lineage>
</organism>
<dbReference type="Pfam" id="PF13452">
    <property type="entry name" value="FAS1_DH_region"/>
    <property type="match status" value="1"/>
</dbReference>
<protein>
    <recommendedName>
        <fullName evidence="1">FAS1-like dehydratase domain-containing protein</fullName>
    </recommendedName>
</protein>
<dbReference type="Gene3D" id="3.10.129.10">
    <property type="entry name" value="Hotdog Thioesterase"/>
    <property type="match status" value="1"/>
</dbReference>
<dbReference type="Proteomes" id="UP000076796">
    <property type="component" value="Unassembled WGS sequence"/>
</dbReference>
<feature type="domain" description="FAS1-like dehydratase" evidence="1">
    <location>
        <begin position="33"/>
        <end position="113"/>
    </location>
</feature>
<dbReference type="RefSeq" id="WP_006210381.1">
    <property type="nucleotide sequence ID" value="NZ_CP147845.1"/>
</dbReference>
<accession>A0A163DJE2</accession>
<evidence type="ECO:0000259" key="1">
    <source>
        <dbReference type="Pfam" id="PF13452"/>
    </source>
</evidence>
<dbReference type="AlphaFoldDB" id="A0A163DJE2"/>
<dbReference type="GeneID" id="97555368"/>
<dbReference type="InterPro" id="IPR039569">
    <property type="entry name" value="FAS1-like_DH_region"/>
</dbReference>
<reference evidence="2" key="1">
    <citation type="journal article" date="2016" name="Genome Announc.">
        <title>Draft genomes of two strains of Paenibacillus glucanolyticus with capability to degrade lignocellulose.</title>
        <authorList>
            <person name="Mathews S.L."/>
            <person name="Pawlak J."/>
            <person name="Grunden A.M."/>
        </authorList>
    </citation>
    <scope>NUCLEOTIDE SEQUENCE [LARGE SCALE GENOMIC DNA]</scope>
    <source>
        <strain evidence="2">SLM1</strain>
    </source>
</reference>
<evidence type="ECO:0000313" key="3">
    <source>
        <dbReference type="Proteomes" id="UP000076796"/>
    </source>
</evidence>
<sequence length="130" mass="14705">MNKLEFAYHLTPEAILAYAHSIETPLQKIDGTWLAPPTMPVTFWTLADVPWLDKERTFIHGSQSFAYEKPLLAGAHLDCVLTLTRMEQKTGHSGALTLYTHLLECRCKGELVVSAETVLISLEDHAWKKR</sequence>
<dbReference type="SUPFAM" id="SSF54637">
    <property type="entry name" value="Thioesterase/thiol ester dehydrase-isomerase"/>
    <property type="match status" value="1"/>
</dbReference>
<dbReference type="InterPro" id="IPR029069">
    <property type="entry name" value="HotDog_dom_sf"/>
</dbReference>
<evidence type="ECO:0000313" key="2">
    <source>
        <dbReference type="EMBL" id="KZS43266.1"/>
    </source>
</evidence>
<comment type="caution">
    <text evidence="2">The sequence shown here is derived from an EMBL/GenBank/DDBJ whole genome shotgun (WGS) entry which is preliminary data.</text>
</comment>